<dbReference type="Proteomes" id="UP001177140">
    <property type="component" value="Unassembled WGS sequence"/>
</dbReference>
<protein>
    <recommendedName>
        <fullName evidence="2">PMI1/PMIR1-2 C-terminal domain-containing protein</fullName>
    </recommendedName>
</protein>
<dbReference type="InterPro" id="IPR039614">
    <property type="entry name" value="PMI1-like"/>
</dbReference>
<evidence type="ECO:0000313" key="4">
    <source>
        <dbReference type="Proteomes" id="UP001177140"/>
    </source>
</evidence>
<keyword evidence="4" id="KW-1185">Reference proteome</keyword>
<feature type="compositionally biased region" description="Polar residues" evidence="1">
    <location>
        <begin position="59"/>
        <end position="69"/>
    </location>
</feature>
<dbReference type="PANTHER" id="PTHR33414">
    <property type="entry name" value="PROTEIN PLASTID MOVEMENT IMPAIRED 1-RELATED 1"/>
    <property type="match status" value="1"/>
</dbReference>
<dbReference type="InterPro" id="IPR048972">
    <property type="entry name" value="PMI1_PMIR1-2_C"/>
</dbReference>
<evidence type="ECO:0000313" key="3">
    <source>
        <dbReference type="EMBL" id="MCL7035629.1"/>
    </source>
</evidence>
<evidence type="ECO:0000259" key="2">
    <source>
        <dbReference type="Pfam" id="PF21745"/>
    </source>
</evidence>
<name>A0AA41V995_PAPNU</name>
<organism evidence="3 4">
    <name type="scientific">Papaver nudicaule</name>
    <name type="common">Iceland poppy</name>
    <dbReference type="NCBI Taxonomy" id="74823"/>
    <lineage>
        <taxon>Eukaryota</taxon>
        <taxon>Viridiplantae</taxon>
        <taxon>Streptophyta</taxon>
        <taxon>Embryophyta</taxon>
        <taxon>Tracheophyta</taxon>
        <taxon>Spermatophyta</taxon>
        <taxon>Magnoliopsida</taxon>
        <taxon>Ranunculales</taxon>
        <taxon>Papaveraceae</taxon>
        <taxon>Papaveroideae</taxon>
        <taxon>Papaver</taxon>
    </lineage>
</organism>
<proteinExistence type="predicted"/>
<accession>A0AA41V995</accession>
<evidence type="ECO:0000256" key="1">
    <source>
        <dbReference type="SAM" id="MobiDB-lite"/>
    </source>
</evidence>
<gene>
    <name evidence="3" type="ORF">MKW94_019458</name>
</gene>
<dbReference type="PANTHER" id="PTHR33414:SF5">
    <property type="entry name" value="OS02G0817100 PROTEIN"/>
    <property type="match status" value="1"/>
</dbReference>
<reference evidence="3" key="1">
    <citation type="submission" date="2022-03" db="EMBL/GenBank/DDBJ databases">
        <title>A functionally conserved STORR gene fusion in Papaver species that diverged 16.8 million years ago.</title>
        <authorList>
            <person name="Catania T."/>
        </authorList>
    </citation>
    <scope>NUCLEOTIDE SEQUENCE</scope>
    <source>
        <strain evidence="3">S-191538</strain>
    </source>
</reference>
<feature type="region of interest" description="Disordered" evidence="1">
    <location>
        <begin position="59"/>
        <end position="79"/>
    </location>
</feature>
<sequence length="378" mass="42518">MEISNKNKKSAISSPVLVSTNCSGFKTFYIACCQLICKDSKTYIRPSIKPVAKKASSSGISVNASNKKPSSLPPLAKEHPQNRFIDGKEAAYVYRKRVRQLELELLQINKWIDIEKNLREYVDSRNEKDFDKLKGDNMGGTSNKVFMESKLMRLVNGDYVYVTNKSRPWGRMVMQISAPRIVYKETGSNALQVLREMASMGASNLSSWLLESMPMGEFEYQNLNEKVSHGFEKSLMESLLRSSIKKMEVLAMEGLSIVMGAKGKAAKEKRAEREKECIILAVLIQMRDPEENYKTFGDMMIGLVEVSIAEKSGFYVEGVHVAGIWNGFQGPNEKIRAISMAIEDGENHIWSVSLRSCEGKLNCTCWKCVRNPNLAFAS</sequence>
<dbReference type="AlphaFoldDB" id="A0AA41V995"/>
<dbReference type="EMBL" id="JAJJMA010158972">
    <property type="protein sequence ID" value="MCL7035629.1"/>
    <property type="molecule type" value="Genomic_DNA"/>
</dbReference>
<comment type="caution">
    <text evidence="3">The sequence shown here is derived from an EMBL/GenBank/DDBJ whole genome shotgun (WGS) entry which is preliminary data.</text>
</comment>
<dbReference type="Pfam" id="PF21745">
    <property type="entry name" value="PMI1_PMIR1-2_C"/>
    <property type="match status" value="1"/>
</dbReference>
<feature type="domain" description="PMI1/PMIR1-2 C-terminal" evidence="2">
    <location>
        <begin position="172"/>
        <end position="217"/>
    </location>
</feature>